<dbReference type="GO" id="GO:0046872">
    <property type="term" value="F:metal ion binding"/>
    <property type="evidence" value="ECO:0007669"/>
    <property type="project" value="UniProtKB-KW"/>
</dbReference>
<dbReference type="OrthoDB" id="9797743at2"/>
<dbReference type="Pfam" id="PF00702">
    <property type="entry name" value="Hydrolase"/>
    <property type="match status" value="1"/>
</dbReference>
<proteinExistence type="inferred from homology"/>
<sequence length="218" mass="23688">MTDLIIFDCDGVLIDSEVLSAEVLISLLAEQGHHLTVANVRQKFLGRSFPTVAASLRQDFGVSLPHDFEMTYRARLLARFEGELCPTEGVVEMLSALDVPFCLATSSSPPRLKHSLELTGLAQFFGPRCYTASMVARGKPAPDLFLHAAEMMGFAPGRCLVVEDSLPGVKAAQAAGMAVVVYTGGGHMDGQGLDTCDTIPQLETWSGFDDLRRQFHER</sequence>
<dbReference type="RefSeq" id="WP_142085656.1">
    <property type="nucleotide sequence ID" value="NZ_VFPT01000005.1"/>
</dbReference>
<dbReference type="EMBL" id="VFPT01000005">
    <property type="protein sequence ID" value="TQM89659.1"/>
    <property type="molecule type" value="Genomic_DNA"/>
</dbReference>
<dbReference type="InterPro" id="IPR036412">
    <property type="entry name" value="HAD-like_sf"/>
</dbReference>
<dbReference type="PANTHER" id="PTHR46193:SF10">
    <property type="entry name" value="6-PHOSPHOGLUCONATE PHOSPHATASE"/>
    <property type="match status" value="1"/>
</dbReference>
<comment type="caution">
    <text evidence="5">The sequence shown here is derived from an EMBL/GenBank/DDBJ whole genome shotgun (WGS) entry which is preliminary data.</text>
</comment>
<dbReference type="InterPro" id="IPR023214">
    <property type="entry name" value="HAD_sf"/>
</dbReference>
<dbReference type="InterPro" id="IPR023198">
    <property type="entry name" value="PGP-like_dom2"/>
</dbReference>
<gene>
    <name evidence="5" type="ORF">BD293_4327</name>
</gene>
<reference evidence="5 6" key="1">
    <citation type="submission" date="2019-06" db="EMBL/GenBank/DDBJ databases">
        <title>Genomic Encyclopedia of Archaeal and Bacterial Type Strains, Phase II (KMG-II): from individual species to whole genera.</title>
        <authorList>
            <person name="Goeker M."/>
        </authorList>
    </citation>
    <scope>NUCLEOTIDE SEQUENCE [LARGE SCALE GENOMIC DNA]</scope>
    <source>
        <strain evidence="5 6">DSM 18423</strain>
    </source>
</reference>
<evidence type="ECO:0000256" key="2">
    <source>
        <dbReference type="ARBA" id="ARBA00006171"/>
    </source>
</evidence>
<keyword evidence="5" id="KW-0378">Hydrolase</keyword>
<dbReference type="Proteomes" id="UP000320582">
    <property type="component" value="Unassembled WGS sequence"/>
</dbReference>
<comment type="similarity">
    <text evidence="2">Belongs to the HAD-like hydrolase superfamily. CbbY/CbbZ/Gph/YieH family.</text>
</comment>
<dbReference type="Gene3D" id="3.40.50.1000">
    <property type="entry name" value="HAD superfamily/HAD-like"/>
    <property type="match status" value="1"/>
</dbReference>
<organism evidence="5 6">
    <name type="scientific">Roseinatronobacter monicus</name>
    <dbReference type="NCBI Taxonomy" id="393481"/>
    <lineage>
        <taxon>Bacteria</taxon>
        <taxon>Pseudomonadati</taxon>
        <taxon>Pseudomonadota</taxon>
        <taxon>Alphaproteobacteria</taxon>
        <taxon>Rhodobacterales</taxon>
        <taxon>Paracoccaceae</taxon>
        <taxon>Roseinatronobacter</taxon>
    </lineage>
</organism>
<keyword evidence="3" id="KW-0479">Metal-binding</keyword>
<evidence type="ECO:0000256" key="1">
    <source>
        <dbReference type="ARBA" id="ARBA00001946"/>
    </source>
</evidence>
<dbReference type="InterPro" id="IPR006439">
    <property type="entry name" value="HAD-SF_hydro_IA"/>
</dbReference>
<dbReference type="NCBIfam" id="TIGR01509">
    <property type="entry name" value="HAD-SF-IA-v3"/>
    <property type="match status" value="1"/>
</dbReference>
<dbReference type="SUPFAM" id="SSF56784">
    <property type="entry name" value="HAD-like"/>
    <property type="match status" value="1"/>
</dbReference>
<dbReference type="Gene3D" id="1.10.150.240">
    <property type="entry name" value="Putative phosphatase, domain 2"/>
    <property type="match status" value="1"/>
</dbReference>
<dbReference type="SFLD" id="SFLDG01129">
    <property type="entry name" value="C1.5:_HAD__Beta-PGM__Phosphata"/>
    <property type="match status" value="1"/>
</dbReference>
<comment type="cofactor">
    <cofactor evidence="1">
        <name>Mg(2+)</name>
        <dbReference type="ChEBI" id="CHEBI:18420"/>
    </cofactor>
</comment>
<dbReference type="AlphaFoldDB" id="A0A543K3L7"/>
<dbReference type="GO" id="GO:0016787">
    <property type="term" value="F:hydrolase activity"/>
    <property type="evidence" value="ECO:0007669"/>
    <property type="project" value="UniProtKB-KW"/>
</dbReference>
<keyword evidence="6" id="KW-1185">Reference proteome</keyword>
<protein>
    <submittedName>
        <fullName evidence="5">HAD superfamily hydrolase (TIGR01509 family)</fullName>
    </submittedName>
</protein>
<evidence type="ECO:0000256" key="3">
    <source>
        <dbReference type="ARBA" id="ARBA00022723"/>
    </source>
</evidence>
<dbReference type="CDD" id="cd07526">
    <property type="entry name" value="HAD_BPGM_like"/>
    <property type="match status" value="1"/>
</dbReference>
<evidence type="ECO:0000313" key="6">
    <source>
        <dbReference type="Proteomes" id="UP000320582"/>
    </source>
</evidence>
<dbReference type="InterPro" id="IPR051600">
    <property type="entry name" value="Beta-PGM-like"/>
</dbReference>
<dbReference type="SFLD" id="SFLDS00003">
    <property type="entry name" value="Haloacid_Dehalogenase"/>
    <property type="match status" value="1"/>
</dbReference>
<keyword evidence="4" id="KW-0460">Magnesium</keyword>
<name>A0A543K3L7_9RHOB</name>
<accession>A0A543K3L7</accession>
<evidence type="ECO:0000256" key="4">
    <source>
        <dbReference type="ARBA" id="ARBA00022842"/>
    </source>
</evidence>
<evidence type="ECO:0000313" key="5">
    <source>
        <dbReference type="EMBL" id="TQM89659.1"/>
    </source>
</evidence>
<dbReference type="PANTHER" id="PTHR46193">
    <property type="entry name" value="6-PHOSPHOGLUCONATE PHOSPHATASE"/>
    <property type="match status" value="1"/>
</dbReference>